<sequence>MNKLIKTTRLIAIVVLCLSGYSYCFAQKAEVKLFAHRGGMAETDENTISAFETTYNRGLRGYETDIRITKDGHLVIFHDDSFDRMLGIKGSIETLTLKEIKKLKTKKGNPIPTLDEFLTFFKDKDGVYIEFEMKTNKPLYDETTLEKYCDMLYTKAYAAKPANSDYVLTSFDPRPLKYLKQKYPNVDLLLIKSEALSQKVLDEAKGLGVTRVGCRAEKTTRSMVTEAKKQGFTVSLWPGHSVEDFFLGVALGSDYLCSDVPYEVTERVRNSAPWITLK</sequence>
<dbReference type="InterPro" id="IPR017946">
    <property type="entry name" value="PLC-like_Pdiesterase_TIM-brl"/>
</dbReference>
<evidence type="ECO:0000313" key="3">
    <source>
        <dbReference type="EMBL" id="MBL1410177.1"/>
    </source>
</evidence>
<protein>
    <submittedName>
        <fullName evidence="3">Glycerophosphodiester phosphodiesterase</fullName>
    </submittedName>
</protein>
<organism evidence="3 4">
    <name type="scientific">Sphingobacterium faecale</name>
    <dbReference type="NCBI Taxonomy" id="2803775"/>
    <lineage>
        <taxon>Bacteria</taxon>
        <taxon>Pseudomonadati</taxon>
        <taxon>Bacteroidota</taxon>
        <taxon>Sphingobacteriia</taxon>
        <taxon>Sphingobacteriales</taxon>
        <taxon>Sphingobacteriaceae</taxon>
        <taxon>Sphingobacterium</taxon>
    </lineage>
</organism>
<dbReference type="PANTHER" id="PTHR46211:SF14">
    <property type="entry name" value="GLYCEROPHOSPHODIESTER PHOSPHODIESTERASE"/>
    <property type="match status" value="1"/>
</dbReference>
<proteinExistence type="predicted"/>
<dbReference type="PANTHER" id="PTHR46211">
    <property type="entry name" value="GLYCEROPHOSPHORYL DIESTER PHOSPHODIESTERASE"/>
    <property type="match status" value="1"/>
</dbReference>
<dbReference type="PROSITE" id="PS51704">
    <property type="entry name" value="GP_PDE"/>
    <property type="match status" value="1"/>
</dbReference>
<feature type="domain" description="GP-PDE" evidence="2">
    <location>
        <begin position="31"/>
        <end position="268"/>
    </location>
</feature>
<dbReference type="Pfam" id="PF03009">
    <property type="entry name" value="GDPD"/>
    <property type="match status" value="1"/>
</dbReference>
<evidence type="ECO:0000259" key="2">
    <source>
        <dbReference type="PROSITE" id="PS51704"/>
    </source>
</evidence>
<reference evidence="3 4" key="1">
    <citation type="submission" date="2021-01" db="EMBL/GenBank/DDBJ databases">
        <title>C459-1 draft genome sequence.</title>
        <authorList>
            <person name="Zhang X.-F."/>
        </authorList>
    </citation>
    <scope>NUCLEOTIDE SEQUENCE [LARGE SCALE GENOMIC DNA]</scope>
    <source>
        <strain evidence="4">C459-1</strain>
    </source>
</reference>
<name>A0ABS1R654_9SPHI</name>
<feature type="chain" id="PRO_5047525696" evidence="1">
    <location>
        <begin position="27"/>
        <end position="278"/>
    </location>
</feature>
<dbReference type="InterPro" id="IPR030395">
    <property type="entry name" value="GP_PDE_dom"/>
</dbReference>
<gene>
    <name evidence="3" type="ORF">JKG61_15595</name>
</gene>
<evidence type="ECO:0000313" key="4">
    <source>
        <dbReference type="Proteomes" id="UP000625283"/>
    </source>
</evidence>
<evidence type="ECO:0000256" key="1">
    <source>
        <dbReference type="SAM" id="SignalP"/>
    </source>
</evidence>
<dbReference type="Proteomes" id="UP000625283">
    <property type="component" value="Unassembled WGS sequence"/>
</dbReference>
<dbReference type="RefSeq" id="WP_202103871.1">
    <property type="nucleotide sequence ID" value="NZ_JAERTY010000008.1"/>
</dbReference>
<dbReference type="CDD" id="cd08556">
    <property type="entry name" value="GDPD"/>
    <property type="match status" value="1"/>
</dbReference>
<keyword evidence="4" id="KW-1185">Reference proteome</keyword>
<dbReference type="Gene3D" id="3.20.20.190">
    <property type="entry name" value="Phosphatidylinositol (PI) phosphodiesterase"/>
    <property type="match status" value="1"/>
</dbReference>
<dbReference type="SUPFAM" id="SSF51695">
    <property type="entry name" value="PLC-like phosphodiesterases"/>
    <property type="match status" value="1"/>
</dbReference>
<feature type="signal peptide" evidence="1">
    <location>
        <begin position="1"/>
        <end position="26"/>
    </location>
</feature>
<dbReference type="EMBL" id="JAERTY010000008">
    <property type="protein sequence ID" value="MBL1410177.1"/>
    <property type="molecule type" value="Genomic_DNA"/>
</dbReference>
<comment type="caution">
    <text evidence="3">The sequence shown here is derived from an EMBL/GenBank/DDBJ whole genome shotgun (WGS) entry which is preliminary data.</text>
</comment>
<keyword evidence="1" id="KW-0732">Signal</keyword>
<accession>A0ABS1R654</accession>